<dbReference type="EMBL" id="JBJUIK010000003">
    <property type="protein sequence ID" value="KAL3533301.1"/>
    <property type="molecule type" value="Genomic_DNA"/>
</dbReference>
<gene>
    <name evidence="1" type="ORF">ACH5RR_006822</name>
</gene>
<organism evidence="1 2">
    <name type="scientific">Cinchona calisaya</name>
    <dbReference type="NCBI Taxonomy" id="153742"/>
    <lineage>
        <taxon>Eukaryota</taxon>
        <taxon>Viridiplantae</taxon>
        <taxon>Streptophyta</taxon>
        <taxon>Embryophyta</taxon>
        <taxon>Tracheophyta</taxon>
        <taxon>Spermatophyta</taxon>
        <taxon>Magnoliopsida</taxon>
        <taxon>eudicotyledons</taxon>
        <taxon>Gunneridae</taxon>
        <taxon>Pentapetalae</taxon>
        <taxon>asterids</taxon>
        <taxon>lamiids</taxon>
        <taxon>Gentianales</taxon>
        <taxon>Rubiaceae</taxon>
        <taxon>Cinchonoideae</taxon>
        <taxon>Cinchoneae</taxon>
        <taxon>Cinchona</taxon>
    </lineage>
</organism>
<accession>A0ABD3AQE9</accession>
<proteinExistence type="predicted"/>
<protein>
    <submittedName>
        <fullName evidence="1">Uncharacterized protein</fullName>
    </submittedName>
</protein>
<name>A0ABD3AQE9_9GENT</name>
<keyword evidence="2" id="KW-1185">Reference proteome</keyword>
<comment type="caution">
    <text evidence="1">The sequence shown here is derived from an EMBL/GenBank/DDBJ whole genome shotgun (WGS) entry which is preliminary data.</text>
</comment>
<sequence length="138" mass="15503">MKVISYRASPMRLMKSWINWKRFQSYDGNKKSDFDRSRLPGRLEDVVDTQNSMAVKEGVLYGRRLIWVDSFEKSLIPIAPYNGGLVMCSVQGAVNEDKGAQAETLVAIDQVEDPYIIANKEVSSPRVEDSSASKELAL</sequence>
<reference evidence="1 2" key="1">
    <citation type="submission" date="2024-11" db="EMBL/GenBank/DDBJ databases">
        <title>A near-complete genome assembly of Cinchona calisaya.</title>
        <authorList>
            <person name="Lian D.C."/>
            <person name="Zhao X.W."/>
            <person name="Wei L."/>
        </authorList>
    </citation>
    <scope>NUCLEOTIDE SEQUENCE [LARGE SCALE GENOMIC DNA]</scope>
    <source>
        <tissue evidence="1">Nenye</tissue>
    </source>
</reference>
<dbReference type="AlphaFoldDB" id="A0ABD3AQE9"/>
<evidence type="ECO:0000313" key="1">
    <source>
        <dbReference type="EMBL" id="KAL3533301.1"/>
    </source>
</evidence>
<evidence type="ECO:0000313" key="2">
    <source>
        <dbReference type="Proteomes" id="UP001630127"/>
    </source>
</evidence>
<dbReference type="Proteomes" id="UP001630127">
    <property type="component" value="Unassembled WGS sequence"/>
</dbReference>